<dbReference type="OrthoDB" id="462757at2"/>
<dbReference type="InterPro" id="IPR027417">
    <property type="entry name" value="P-loop_NTPase"/>
</dbReference>
<dbReference type="AlphaFoldDB" id="A0A2T1DXY8"/>
<dbReference type="EMBL" id="PVWK01000126">
    <property type="protein sequence ID" value="PSB25376.1"/>
    <property type="molecule type" value="Genomic_DNA"/>
</dbReference>
<dbReference type="InterPro" id="IPR003593">
    <property type="entry name" value="AAA+_ATPase"/>
</dbReference>
<dbReference type="SUPFAM" id="SSF52540">
    <property type="entry name" value="P-loop containing nucleoside triphosphate hydrolases"/>
    <property type="match status" value="1"/>
</dbReference>
<dbReference type="InterPro" id="IPR049945">
    <property type="entry name" value="AAA_22"/>
</dbReference>
<evidence type="ECO:0000313" key="2">
    <source>
        <dbReference type="EMBL" id="PSB25376.1"/>
    </source>
</evidence>
<dbReference type="SMART" id="SM00382">
    <property type="entry name" value="AAA"/>
    <property type="match status" value="1"/>
</dbReference>
<reference evidence="2 3" key="2">
    <citation type="submission" date="2018-03" db="EMBL/GenBank/DDBJ databases">
        <title>The ancient ancestry and fast evolution of plastids.</title>
        <authorList>
            <person name="Moore K.R."/>
            <person name="Magnabosco C."/>
            <person name="Momper L."/>
            <person name="Gold D.A."/>
            <person name="Bosak T."/>
            <person name="Fournier G.P."/>
        </authorList>
    </citation>
    <scope>NUCLEOTIDE SEQUENCE [LARGE SCALE GENOMIC DNA]</scope>
    <source>
        <strain evidence="2 3">ULC18</strain>
    </source>
</reference>
<dbReference type="Gene3D" id="3.40.50.300">
    <property type="entry name" value="P-loop containing nucleotide triphosphate hydrolases"/>
    <property type="match status" value="1"/>
</dbReference>
<proteinExistence type="predicted"/>
<evidence type="ECO:0000259" key="1">
    <source>
        <dbReference type="SMART" id="SM00382"/>
    </source>
</evidence>
<gene>
    <name evidence="2" type="ORF">C7B82_23900</name>
</gene>
<name>A0A2T1DXY8_9CYAN</name>
<evidence type="ECO:0000313" key="3">
    <source>
        <dbReference type="Proteomes" id="UP000239576"/>
    </source>
</evidence>
<organism evidence="2 3">
    <name type="scientific">Stenomitos frigidus ULC18</name>
    <dbReference type="NCBI Taxonomy" id="2107698"/>
    <lineage>
        <taxon>Bacteria</taxon>
        <taxon>Bacillati</taxon>
        <taxon>Cyanobacteriota</taxon>
        <taxon>Cyanophyceae</taxon>
        <taxon>Leptolyngbyales</taxon>
        <taxon>Leptolyngbyaceae</taxon>
        <taxon>Stenomitos</taxon>
    </lineage>
</organism>
<dbReference type="Pfam" id="PF13401">
    <property type="entry name" value="AAA_22"/>
    <property type="match status" value="1"/>
</dbReference>
<protein>
    <submittedName>
        <fullName evidence="2">Trypsin</fullName>
    </submittedName>
</protein>
<dbReference type="RefSeq" id="WP_106259197.1">
    <property type="nucleotide sequence ID" value="NZ_CAWNSW010000164.1"/>
</dbReference>
<reference evidence="3" key="1">
    <citation type="submission" date="2018-02" db="EMBL/GenBank/DDBJ databases">
        <authorList>
            <person name="Moore K."/>
            <person name="Momper L."/>
        </authorList>
    </citation>
    <scope>NUCLEOTIDE SEQUENCE [LARGE SCALE GENOMIC DNA]</scope>
    <source>
        <strain evidence="3">ULC18</strain>
    </source>
</reference>
<dbReference type="Proteomes" id="UP000239576">
    <property type="component" value="Unassembled WGS sequence"/>
</dbReference>
<sequence>MTDDQLIQVLQNCTVRLSVGGSIGTGFFVAPNLILTCAHVVKGAVPKPIHAFWPSQARTYVAEISQCLDDSNLDLALLRLLPDQEGVPIANQPWVDLDKSTPILEEALYSYGYPQSYPNGDSATFVYEGDSTGKSGSKLYKLKEGQVDYGLSGAPLLNQRTGKVCGIVNLSRQVTSDLGGRAVPSTVILEHFPELRDQSPFNSRTPLTNPFRPLAGQVDNPQLFFDRSQVISRIFETLNSGSSVALIGEREMGKSSILWALFQQAKARLQPPRQPIYLNLQLIYSEDEFYSELCEKAGMPDVRGRALQRALRDQRLLLLLDEVERIREESFTRQVREQLRGLAEGSNAPLRLVLAASMSLDRLFPDSYQEGNVSPLVGICLEEPLRAWDETTIRTFITARLEPTSIRFTASEIDQLIQGSQGKPKRLMQLCHQTFTSWQEQRQ</sequence>
<dbReference type="Pfam" id="PF13365">
    <property type="entry name" value="Trypsin_2"/>
    <property type="match status" value="1"/>
</dbReference>
<comment type="caution">
    <text evidence="2">The sequence shown here is derived from an EMBL/GenBank/DDBJ whole genome shotgun (WGS) entry which is preliminary data.</text>
</comment>
<accession>A0A2T1DXY8</accession>
<dbReference type="PANTHER" id="PTHR34301">
    <property type="entry name" value="DNA-BINDING PROTEIN-RELATED"/>
    <property type="match status" value="1"/>
</dbReference>
<feature type="domain" description="AAA+ ATPase" evidence="1">
    <location>
        <begin position="240"/>
        <end position="412"/>
    </location>
</feature>
<dbReference type="PANTHER" id="PTHR34301:SF8">
    <property type="entry name" value="ATPASE DOMAIN-CONTAINING PROTEIN"/>
    <property type="match status" value="1"/>
</dbReference>
<dbReference type="Gene3D" id="2.40.10.120">
    <property type="match status" value="1"/>
</dbReference>
<dbReference type="GO" id="GO:0016887">
    <property type="term" value="F:ATP hydrolysis activity"/>
    <property type="evidence" value="ECO:0007669"/>
    <property type="project" value="InterPro"/>
</dbReference>
<keyword evidence="3" id="KW-1185">Reference proteome</keyword>
<dbReference type="InterPro" id="IPR009003">
    <property type="entry name" value="Peptidase_S1_PA"/>
</dbReference>
<dbReference type="SUPFAM" id="SSF50494">
    <property type="entry name" value="Trypsin-like serine proteases"/>
    <property type="match status" value="1"/>
</dbReference>